<comment type="caution">
    <text evidence="1">The sequence shown here is derived from an EMBL/GenBank/DDBJ whole genome shotgun (WGS) entry which is preliminary data.</text>
</comment>
<dbReference type="Proteomes" id="UP000236182">
    <property type="component" value="Unassembled WGS sequence"/>
</dbReference>
<proteinExistence type="predicted"/>
<keyword evidence="2" id="KW-1185">Reference proteome</keyword>
<evidence type="ECO:0000313" key="1">
    <source>
        <dbReference type="EMBL" id="PWN59156.1"/>
    </source>
</evidence>
<gene>
    <name evidence="1" type="ORF">C1638_021915</name>
</gene>
<sequence>MKINTAPYHVIFEINKITGKLLPGSTLEKGERFVGEYHPSNNMIFFEDVNGQEWWLKPDQNCIIICSF</sequence>
<dbReference type="RefSeq" id="WP_109624071.1">
    <property type="nucleotide sequence ID" value="NZ_PPEI02000014.1"/>
</dbReference>
<accession>A0A316WG79</accession>
<name>A0A316WG79_9FLAO</name>
<organism evidence="1 2">
    <name type="scientific">Chryseobacterium oncorhynchi</name>
    <dbReference type="NCBI Taxonomy" id="741074"/>
    <lineage>
        <taxon>Bacteria</taxon>
        <taxon>Pseudomonadati</taxon>
        <taxon>Bacteroidota</taxon>
        <taxon>Flavobacteriia</taxon>
        <taxon>Flavobacteriales</taxon>
        <taxon>Weeksellaceae</taxon>
        <taxon>Chryseobacterium group</taxon>
        <taxon>Chryseobacterium</taxon>
    </lineage>
</organism>
<reference evidence="1" key="1">
    <citation type="submission" date="2018-04" db="EMBL/GenBank/DDBJ databases">
        <title>Draft Genome Sequences of Chryseobacterium lactis NCTC11390T isolated from milk, Chryseobacterium oncorhynchi 701B-08T from rainbow trout, and Chryseobacterium viscerum 687B-08T from diseased fish.</title>
        <authorList>
            <person name="Jeong J.-J."/>
            <person name="Lee Y.J."/>
            <person name="Pathiraja D."/>
            <person name="Park B."/>
            <person name="Choi I.-G."/>
            <person name="Kim K.D."/>
        </authorList>
    </citation>
    <scope>NUCLEOTIDE SEQUENCE [LARGE SCALE GENOMIC DNA]</scope>
    <source>
        <strain evidence="1">701B-08</strain>
    </source>
</reference>
<dbReference type="OrthoDB" id="1271842at2"/>
<dbReference type="AlphaFoldDB" id="A0A316WG79"/>
<evidence type="ECO:0000313" key="2">
    <source>
        <dbReference type="Proteomes" id="UP000236182"/>
    </source>
</evidence>
<protein>
    <submittedName>
        <fullName evidence="1">Uncharacterized protein</fullName>
    </submittedName>
</protein>
<dbReference type="EMBL" id="PPEI02000014">
    <property type="protein sequence ID" value="PWN59156.1"/>
    <property type="molecule type" value="Genomic_DNA"/>
</dbReference>